<dbReference type="Pfam" id="PF00732">
    <property type="entry name" value="GMC_oxred_N"/>
    <property type="match status" value="1"/>
</dbReference>
<dbReference type="OrthoDB" id="269227at2759"/>
<dbReference type="GO" id="GO:0016614">
    <property type="term" value="F:oxidoreductase activity, acting on CH-OH group of donors"/>
    <property type="evidence" value="ECO:0007669"/>
    <property type="project" value="InterPro"/>
</dbReference>
<dbReference type="SUPFAM" id="SSF54373">
    <property type="entry name" value="FAD-linked reductases, C-terminal domain"/>
    <property type="match status" value="1"/>
</dbReference>
<feature type="binding site" evidence="3">
    <location>
        <begin position="478"/>
        <end position="479"/>
    </location>
    <ligand>
        <name>FAD</name>
        <dbReference type="ChEBI" id="CHEBI:57692"/>
    </ligand>
</feature>
<comment type="caution">
    <text evidence="5">The sequence shown here is derived from an EMBL/GenBank/DDBJ whole genome shotgun (WGS) entry which is preliminary data.</text>
</comment>
<dbReference type="Proteomes" id="UP000029665">
    <property type="component" value="Unassembled WGS sequence"/>
</dbReference>
<feature type="binding site" evidence="3">
    <location>
        <position position="175"/>
    </location>
    <ligand>
        <name>FAD</name>
        <dbReference type="ChEBI" id="CHEBI:57692"/>
    </ligand>
</feature>
<evidence type="ECO:0000256" key="3">
    <source>
        <dbReference type="PIRSR" id="PIRSR000137-2"/>
    </source>
</evidence>
<reference evidence="5" key="1">
    <citation type="submission" date="2014-01" db="EMBL/GenBank/DDBJ databases">
        <title>The genome of the white-rot fungus Pycnoporus cinnabarinus: a basidiomycete model with a versatile arsenal for lignocellulosic biomass breakdown.</title>
        <authorList>
            <person name="Levasseur A."/>
            <person name="Lomascolo A."/>
            <person name="Ruiz-Duenas F.J."/>
            <person name="Uzan E."/>
            <person name="Piumi F."/>
            <person name="Kues U."/>
            <person name="Ram A.F.J."/>
            <person name="Murat C."/>
            <person name="Haon M."/>
            <person name="Benoit I."/>
            <person name="Arfi Y."/>
            <person name="Chevret D."/>
            <person name="Drula E."/>
            <person name="Kwon M.J."/>
            <person name="Gouret P."/>
            <person name="Lesage-Meessen L."/>
            <person name="Lombard V."/>
            <person name="Mariette J."/>
            <person name="Noirot C."/>
            <person name="Park J."/>
            <person name="Patyshakuliyeva A."/>
            <person name="Wieneger R.A.B."/>
            <person name="Wosten H.A.B."/>
            <person name="Martin F."/>
            <person name="Coutinho P.M."/>
            <person name="de Vries R."/>
            <person name="Martinez A.T."/>
            <person name="Klopp C."/>
            <person name="Pontarotti P."/>
            <person name="Henrissat B."/>
            <person name="Record E."/>
        </authorList>
    </citation>
    <scope>NUCLEOTIDE SEQUENCE [LARGE SCALE GENOMIC DNA]</scope>
    <source>
        <strain evidence="5">BRFM137</strain>
    </source>
</reference>
<accession>A0A060S3W5</accession>
<gene>
    <name evidence="5" type="ORF">BN946_scf184805.g45</name>
</gene>
<name>A0A060S3W5_PYCCI</name>
<dbReference type="GO" id="GO:0050660">
    <property type="term" value="F:flavin adenine dinucleotide binding"/>
    <property type="evidence" value="ECO:0007669"/>
    <property type="project" value="InterPro"/>
</dbReference>
<evidence type="ECO:0000313" key="6">
    <source>
        <dbReference type="Proteomes" id="UP000029665"/>
    </source>
</evidence>
<dbReference type="InterPro" id="IPR012132">
    <property type="entry name" value="GMC_OxRdtase"/>
</dbReference>
<comment type="similarity">
    <text evidence="2">Belongs to the GMC oxidoreductase family.</text>
</comment>
<organism evidence="5 6">
    <name type="scientific">Pycnoporus cinnabarinus</name>
    <name type="common">Cinnabar-red polypore</name>
    <name type="synonym">Trametes cinnabarina</name>
    <dbReference type="NCBI Taxonomy" id="5643"/>
    <lineage>
        <taxon>Eukaryota</taxon>
        <taxon>Fungi</taxon>
        <taxon>Dikarya</taxon>
        <taxon>Basidiomycota</taxon>
        <taxon>Agaricomycotina</taxon>
        <taxon>Agaricomycetes</taxon>
        <taxon>Polyporales</taxon>
        <taxon>Polyporaceae</taxon>
        <taxon>Trametes</taxon>
    </lineage>
</organism>
<keyword evidence="3" id="KW-0274">FAD</keyword>
<keyword evidence="6" id="KW-1185">Reference proteome</keyword>
<evidence type="ECO:0000256" key="2">
    <source>
        <dbReference type="ARBA" id="ARBA00010790"/>
    </source>
</evidence>
<dbReference type="STRING" id="5643.A0A060S3W5"/>
<dbReference type="HOGENOM" id="CLU_002865_5_1_1"/>
<dbReference type="PIRSF" id="PIRSF000137">
    <property type="entry name" value="Alcohol_oxidase"/>
    <property type="match status" value="1"/>
</dbReference>
<dbReference type="InterPro" id="IPR000172">
    <property type="entry name" value="GMC_OxRdtase_N"/>
</dbReference>
<keyword evidence="3" id="KW-0285">Flavoprotein</keyword>
<comment type="cofactor">
    <cofactor evidence="1 3">
        <name>FAD</name>
        <dbReference type="ChEBI" id="CHEBI:57692"/>
    </cofactor>
</comment>
<proteinExistence type="inferred from homology"/>
<dbReference type="SUPFAM" id="SSF51905">
    <property type="entry name" value="FAD/NAD(P)-binding domain"/>
    <property type="match status" value="1"/>
</dbReference>
<dbReference type="EMBL" id="CCBP010000026">
    <property type="protein sequence ID" value="CDO68836.1"/>
    <property type="molecule type" value="Genomic_DNA"/>
</dbReference>
<evidence type="ECO:0000256" key="1">
    <source>
        <dbReference type="ARBA" id="ARBA00001974"/>
    </source>
</evidence>
<dbReference type="Pfam" id="PF05199">
    <property type="entry name" value="GMC_oxred_C"/>
    <property type="match status" value="1"/>
</dbReference>
<dbReference type="InterPro" id="IPR007867">
    <property type="entry name" value="GMC_OxRtase_C"/>
</dbReference>
<dbReference type="Gene3D" id="3.50.50.60">
    <property type="entry name" value="FAD/NAD(P)-binding domain"/>
    <property type="match status" value="2"/>
</dbReference>
<dbReference type="PANTHER" id="PTHR11552">
    <property type="entry name" value="GLUCOSE-METHANOL-CHOLINE GMC OXIDOREDUCTASE"/>
    <property type="match status" value="1"/>
</dbReference>
<dbReference type="PANTHER" id="PTHR11552:SF78">
    <property type="entry name" value="GLUCOSE-METHANOL-CHOLINE OXIDOREDUCTASE N-TERMINAL DOMAIN-CONTAINING PROTEIN"/>
    <property type="match status" value="1"/>
</dbReference>
<dbReference type="InterPro" id="IPR036188">
    <property type="entry name" value="FAD/NAD-bd_sf"/>
</dbReference>
<sequence length="577" mass="63810">MPSSDTYDIIIAGGGTAGCVIAGRLATADATLNILVVEAGPNTRDDPLHTQPSRYLHHLRPDSTTVKFNVAYLLLQCETYQIERGKPTHGYVGPLKISYGGFYPEVGQEFLNVAAQYDKARGLTDDVNDMFECNKYGRWPKWIDMKTGTRSDVPHHYIYPQSSNENLRILTGYQVKRVIFEGNMATGVEYVPTKRFHPDAKSDTLIAKAKRLIVLSAGTFGSPAILERSGLGSSAVLEKIGVQQLVDLPGVGENYQDHQLILAPYWAADTMHTLDAVAQDNVEEIEKWTEQWKENGTGMLATNGLESGIKIRPFKRDLDIIGPDFRKRWLDYYAHSPDKAVAWMGSMSMLTGERPNVPRAKFFAVGWYLEHPMSIGYLHATSADNVDALADFHPGYLDMPADMALHKWSYKRTREFARRMPSYRGEVAVRHPAFNAIGEAAAGDKQGPVPALAPDINYSPEDEQAIEDYIRQAVATAWHSMGTCGMKKREDGGVVDARLNVYGLEGLKIADMSICPSNVAAVSTYAHFTESVGLELKRWMENTYSTAVVIGEKAAVIIAEELGIPMEDTAVEARPGL</sequence>
<dbReference type="OMA" id="HVGTTWH"/>
<evidence type="ECO:0000259" key="4">
    <source>
        <dbReference type="PROSITE" id="PS00624"/>
    </source>
</evidence>
<protein>
    <submittedName>
        <fullName evidence="5">Alcohol oxidase</fullName>
    </submittedName>
</protein>
<dbReference type="Gene3D" id="3.30.560.10">
    <property type="entry name" value="Glucose Oxidase, domain 3"/>
    <property type="match status" value="1"/>
</dbReference>
<dbReference type="PROSITE" id="PS00624">
    <property type="entry name" value="GMC_OXRED_2"/>
    <property type="match status" value="1"/>
</dbReference>
<evidence type="ECO:0000313" key="5">
    <source>
        <dbReference type="EMBL" id="CDO68836.1"/>
    </source>
</evidence>
<dbReference type="AlphaFoldDB" id="A0A060S3W5"/>
<feature type="domain" description="Glucose-methanol-choline oxidoreductase N-terminal" evidence="4">
    <location>
        <begin position="218"/>
        <end position="232"/>
    </location>
</feature>